<dbReference type="SUPFAM" id="SSF56112">
    <property type="entry name" value="Protein kinase-like (PK-like)"/>
    <property type="match status" value="1"/>
</dbReference>
<dbReference type="EMBL" id="CP012670">
    <property type="protein sequence ID" value="AUX19927.1"/>
    <property type="molecule type" value="Genomic_DNA"/>
</dbReference>
<dbReference type="InterPro" id="IPR017441">
    <property type="entry name" value="Protein_kinase_ATP_BS"/>
</dbReference>
<dbReference type="SUPFAM" id="SSF48452">
    <property type="entry name" value="TPR-like"/>
    <property type="match status" value="2"/>
</dbReference>
<dbReference type="GO" id="GO:0004674">
    <property type="term" value="F:protein serine/threonine kinase activity"/>
    <property type="evidence" value="ECO:0007669"/>
    <property type="project" value="UniProtKB-EC"/>
</dbReference>
<dbReference type="Gene3D" id="3.30.200.20">
    <property type="entry name" value="Phosphorylase Kinase, domain 1"/>
    <property type="match status" value="1"/>
</dbReference>
<feature type="transmembrane region" description="Helical" evidence="7">
    <location>
        <begin position="362"/>
        <end position="382"/>
    </location>
</feature>
<accession>A0A4P2PTI1</accession>
<gene>
    <name evidence="9" type="ORF">SOCEGT47_003810</name>
</gene>
<keyword evidence="1 9" id="KW-0808">Transferase</keyword>
<keyword evidence="7" id="KW-0812">Transmembrane</keyword>
<feature type="region of interest" description="Disordered" evidence="6">
    <location>
        <begin position="226"/>
        <end position="248"/>
    </location>
</feature>
<keyword evidence="3 9" id="KW-0418">Kinase</keyword>
<dbReference type="InterPro" id="IPR011990">
    <property type="entry name" value="TPR-like_helical_dom_sf"/>
</dbReference>
<evidence type="ECO:0000256" key="3">
    <source>
        <dbReference type="ARBA" id="ARBA00022777"/>
    </source>
</evidence>
<feature type="binding site" evidence="5">
    <location>
        <position position="107"/>
    </location>
    <ligand>
        <name>ATP</name>
        <dbReference type="ChEBI" id="CHEBI:30616"/>
    </ligand>
</feature>
<keyword evidence="2 5" id="KW-0547">Nucleotide-binding</keyword>
<dbReference type="InterPro" id="IPR000719">
    <property type="entry name" value="Prot_kinase_dom"/>
</dbReference>
<keyword evidence="7" id="KW-1133">Transmembrane helix</keyword>
<organism evidence="9 10">
    <name type="scientific">Sorangium cellulosum</name>
    <name type="common">Polyangium cellulosum</name>
    <dbReference type="NCBI Taxonomy" id="56"/>
    <lineage>
        <taxon>Bacteria</taxon>
        <taxon>Pseudomonadati</taxon>
        <taxon>Myxococcota</taxon>
        <taxon>Polyangia</taxon>
        <taxon>Polyangiales</taxon>
        <taxon>Polyangiaceae</taxon>
        <taxon>Sorangium</taxon>
    </lineage>
</organism>
<dbReference type="InterPro" id="IPR011009">
    <property type="entry name" value="Kinase-like_dom_sf"/>
</dbReference>
<dbReference type="PROSITE" id="PS00107">
    <property type="entry name" value="PROTEIN_KINASE_ATP"/>
    <property type="match status" value="1"/>
</dbReference>
<feature type="compositionally biased region" description="Low complexity" evidence="6">
    <location>
        <begin position="10"/>
        <end position="19"/>
    </location>
</feature>
<proteinExistence type="predicted"/>
<evidence type="ECO:0000256" key="2">
    <source>
        <dbReference type="ARBA" id="ARBA00022741"/>
    </source>
</evidence>
<dbReference type="SMART" id="SM00220">
    <property type="entry name" value="S_TKc"/>
    <property type="match status" value="1"/>
</dbReference>
<evidence type="ECO:0000256" key="5">
    <source>
        <dbReference type="PROSITE-ProRule" id="PRU10141"/>
    </source>
</evidence>
<reference evidence="9 10" key="1">
    <citation type="submission" date="2015-09" db="EMBL/GenBank/DDBJ databases">
        <title>Sorangium comparison.</title>
        <authorList>
            <person name="Zaburannyi N."/>
            <person name="Bunk B."/>
            <person name="Overmann J."/>
            <person name="Mueller R."/>
        </authorList>
    </citation>
    <scope>NUCLEOTIDE SEQUENCE [LARGE SCALE GENOMIC DNA]</scope>
    <source>
        <strain evidence="9 10">So ceGT47</strain>
    </source>
</reference>
<dbReference type="PANTHER" id="PTHR43289">
    <property type="entry name" value="MITOGEN-ACTIVATED PROTEIN KINASE KINASE KINASE 20-RELATED"/>
    <property type="match status" value="1"/>
</dbReference>
<dbReference type="Gene3D" id="1.25.40.10">
    <property type="entry name" value="Tetratricopeptide repeat domain"/>
    <property type="match status" value="4"/>
</dbReference>
<dbReference type="PROSITE" id="PS50011">
    <property type="entry name" value="PROTEIN_KINASE_DOM"/>
    <property type="match status" value="1"/>
</dbReference>
<dbReference type="PANTHER" id="PTHR43289:SF6">
    <property type="entry name" value="SERINE_THREONINE-PROTEIN KINASE NEKL-3"/>
    <property type="match status" value="1"/>
</dbReference>
<keyword evidence="7" id="KW-0472">Membrane</keyword>
<protein>
    <submittedName>
        <fullName evidence="9">Protein kinase</fullName>
        <ecNumber evidence="9">2.7.11.1</ecNumber>
    </submittedName>
</protein>
<feature type="domain" description="Protein kinase" evidence="8">
    <location>
        <begin position="78"/>
        <end position="337"/>
    </location>
</feature>
<dbReference type="AlphaFoldDB" id="A0A4P2PTI1"/>
<dbReference type="RefSeq" id="WP_242515790.1">
    <property type="nucleotide sequence ID" value="NZ_CP012670.1"/>
</dbReference>
<dbReference type="GO" id="GO:0005524">
    <property type="term" value="F:ATP binding"/>
    <property type="evidence" value="ECO:0007669"/>
    <property type="project" value="UniProtKB-UniRule"/>
</dbReference>
<name>A0A4P2PTI1_SORCE</name>
<feature type="region of interest" description="Disordered" evidence="6">
    <location>
        <begin position="1"/>
        <end position="51"/>
    </location>
</feature>
<evidence type="ECO:0000256" key="4">
    <source>
        <dbReference type="ARBA" id="ARBA00022840"/>
    </source>
</evidence>
<evidence type="ECO:0000256" key="7">
    <source>
        <dbReference type="SAM" id="Phobius"/>
    </source>
</evidence>
<evidence type="ECO:0000256" key="6">
    <source>
        <dbReference type="SAM" id="MobiDB-lite"/>
    </source>
</evidence>
<sequence length="1106" mass="119821">MSQTGTAGPAESATAMARAADADPQRTQRILPAAGHSRPPCPLPRPDSGAAQDTVFANVEPPGSRAPSRFPIRDWDRYECISLVGKGGMGTVYKARDPRLHRYVALKLIRGNDPELTQQFIWEARAQARVEHPNVCKVYEVGEAQGQPFIAMQYIDGQPLHRVARRMTLEQRVKVLADVAEGLHAAHRLGLIHRDIKPANILVERTAEGAFRPYLVDFGLARETAADGRTSTSGEGTPAYMAPEQVSGGLRPLDRRTDVYCLGATLYEALTGRPPFSDPSITTLIFRVEREQPAPPRQLDKGIPVDLETIVMKCLEKAPQRRYDSAKALALDLGRYLEGEPIEARPPSLAYLALTRARKHKLVVAAAALSLAVLAFTGVVALRARLAAARQAELSAQVASLAQGFGQDVKEMELFMRYAYALPLHDVSREKGVIRARMGEIDRKMQAMRGAAGELAAGPGNYALGRGHLALHEPEEALARLEAAQRSGYVEREAKLAAGLAHGMLYQKGLDRARRLASTQERAAQQRELDARHKVPAIRYLRESVSSIVAPSSYTSALIALYEERFDEALAEARSAFARSPWEYEAKKLEGDILFTKGMAALDRGERDEALDAFQGAIASYESAAQMAESDPDVHEAAARAFREIMLIEVSRGNDVERTFARLIDRCDKALLAEPRASGAHANKALAYVLRARRDLTRGSDPRADLGAAITAGEHAIRWDPGDSTAYGAIGVSYFLIASYEGTLGLDQRPALARAVENMQRSVALNPNSAWAWNDTGIAYGMMAEYSASHGDDPIPLFELSASHMERAIEVAPNEAPALLNQGWFHAQRARYELDHGASPEESLDRAKDSLEAAIRLRPDTPQAYNNLALVYLIEGRYEGLSGRSPDVALARALDGYSAARSLDPEDIEAQQGVALALAEAARWALDRGEDPTPHLRSAKDVLDPILAAKPHNAEAHLSHARLDLLAARWAASRGVSPGAPLVAAERSLLRAVASNGGNAKIYGAMAEVHRRRAASVGQPIEGARAEVAAGLAMIDRALGIDPGLPAAIAEQGALLVQQAKTERAGEARAARARQARALLEGALRDNPLLARDYGPLLEEARGLSP</sequence>
<dbReference type="InterPro" id="IPR008271">
    <property type="entry name" value="Ser/Thr_kinase_AS"/>
</dbReference>
<evidence type="ECO:0000313" key="10">
    <source>
        <dbReference type="Proteomes" id="UP000295781"/>
    </source>
</evidence>
<evidence type="ECO:0000259" key="8">
    <source>
        <dbReference type="PROSITE" id="PS50011"/>
    </source>
</evidence>
<dbReference type="Proteomes" id="UP000295781">
    <property type="component" value="Chromosome"/>
</dbReference>
<dbReference type="Gene3D" id="1.10.510.10">
    <property type="entry name" value="Transferase(Phosphotransferase) domain 1"/>
    <property type="match status" value="1"/>
</dbReference>
<dbReference type="EC" id="2.7.11.1" evidence="9"/>
<dbReference type="CDD" id="cd14014">
    <property type="entry name" value="STKc_PknB_like"/>
    <property type="match status" value="1"/>
</dbReference>
<dbReference type="Pfam" id="PF00069">
    <property type="entry name" value="Pkinase"/>
    <property type="match status" value="1"/>
</dbReference>
<keyword evidence="4 5" id="KW-0067">ATP-binding</keyword>
<evidence type="ECO:0000256" key="1">
    <source>
        <dbReference type="ARBA" id="ARBA00022679"/>
    </source>
</evidence>
<evidence type="ECO:0000313" key="9">
    <source>
        <dbReference type="EMBL" id="AUX19927.1"/>
    </source>
</evidence>
<dbReference type="PROSITE" id="PS00108">
    <property type="entry name" value="PROTEIN_KINASE_ST"/>
    <property type="match status" value="1"/>
</dbReference>